<dbReference type="GO" id="GO:0004113">
    <property type="term" value="F:2',3'-cyclic-nucleotide 3'-phosphodiesterase activity"/>
    <property type="evidence" value="ECO:0007669"/>
    <property type="project" value="TreeGrafter"/>
</dbReference>
<accession>A0AAV0V4S2</accession>
<name>A0AAV0V4S2_9STRA</name>
<gene>
    <name evidence="1" type="ORF">PDE001_LOCUS9375</name>
</gene>
<evidence type="ECO:0008006" key="3">
    <source>
        <dbReference type="Google" id="ProtNLM"/>
    </source>
</evidence>
<evidence type="ECO:0000313" key="2">
    <source>
        <dbReference type="Proteomes" id="UP001162029"/>
    </source>
</evidence>
<dbReference type="PANTHER" id="PTHR28141:SF1">
    <property type="entry name" value="2',3'-CYCLIC-NUCLEOTIDE 3'-PHOSPHODIESTERASE"/>
    <property type="match status" value="1"/>
</dbReference>
<organism evidence="1 2">
    <name type="scientific">Peronospora destructor</name>
    <dbReference type="NCBI Taxonomy" id="86335"/>
    <lineage>
        <taxon>Eukaryota</taxon>
        <taxon>Sar</taxon>
        <taxon>Stramenopiles</taxon>
        <taxon>Oomycota</taxon>
        <taxon>Peronosporomycetes</taxon>
        <taxon>Peronosporales</taxon>
        <taxon>Peronosporaceae</taxon>
        <taxon>Peronospora</taxon>
    </lineage>
</organism>
<dbReference type="EMBL" id="CANTFM010002056">
    <property type="protein sequence ID" value="CAI5744215.1"/>
    <property type="molecule type" value="Genomic_DNA"/>
</dbReference>
<evidence type="ECO:0000313" key="1">
    <source>
        <dbReference type="EMBL" id="CAI5744215.1"/>
    </source>
</evidence>
<dbReference type="InterPro" id="IPR012386">
    <property type="entry name" value="Cyclic-nucl_3Pdiesterase"/>
</dbReference>
<comment type="caution">
    <text evidence="1">The sequence shown here is derived from an EMBL/GenBank/DDBJ whole genome shotgun (WGS) entry which is preliminary data.</text>
</comment>
<dbReference type="GO" id="GO:0009187">
    <property type="term" value="P:cyclic nucleotide metabolic process"/>
    <property type="evidence" value="ECO:0007669"/>
    <property type="project" value="TreeGrafter"/>
</dbReference>
<sequence length="185" mass="20826">MKEGADDLVTGFSIWAVPGQPEAQELEDIIRTYAQRLGMPPFLPHMTILSGVKGLVAEEATVKLVDLADSMCPMEVEIETVTFKEDLFFQCVFGLLKLTNKLTHAHERAKQIYEVTTDVTFRPHVSDVATGSRAELAQELGSCLGGKRVKMDKLQLWRTLKEVETWELVAEVPLRPGDVYVFRLY</sequence>
<dbReference type="PANTHER" id="PTHR28141">
    <property type="entry name" value="2',3'-CYCLIC-NUCLEOTIDE 3'-PHOSPHODIESTERASE"/>
    <property type="match status" value="1"/>
</dbReference>
<reference evidence="1" key="1">
    <citation type="submission" date="2022-12" db="EMBL/GenBank/DDBJ databases">
        <authorList>
            <person name="Webb A."/>
        </authorList>
    </citation>
    <scope>NUCLEOTIDE SEQUENCE</scope>
    <source>
        <strain evidence="1">Pd1</strain>
    </source>
</reference>
<dbReference type="AlphaFoldDB" id="A0AAV0V4S2"/>
<protein>
    <recommendedName>
        <fullName evidence="3">Cyclic phosphodiesterase</fullName>
    </recommendedName>
</protein>
<keyword evidence="2" id="KW-1185">Reference proteome</keyword>
<dbReference type="Proteomes" id="UP001162029">
    <property type="component" value="Unassembled WGS sequence"/>
</dbReference>
<dbReference type="Gene3D" id="3.90.1140.10">
    <property type="entry name" value="Cyclic phosphodiesterase"/>
    <property type="match status" value="1"/>
</dbReference>
<proteinExistence type="predicted"/>
<dbReference type="SUPFAM" id="SSF55144">
    <property type="entry name" value="LigT-like"/>
    <property type="match status" value="1"/>
</dbReference>
<dbReference type="InterPro" id="IPR009097">
    <property type="entry name" value="Cyclic_Pdiesterase"/>
</dbReference>